<accession>A0A5C5V9H5</accession>
<name>A0A5C5V9H5_9BACT</name>
<sequence>MDINAPSRQVYFAQTLRQQLALAAAAQPPEETCQKAVSVGYYQVFHHRCKPTAGLSECNYTLADDLGVSVSRARKWRDDRNAVELLSGPPFLKVLLRRGDCPLPPPPGDALCWASSLRRPAEVLAKTALGNASGPAGRSAKGIPLQAALMLEAVFNSAAYFEWFGRRIEELPANQLLDDADATILTAIARSANAGIDGLDREVFDPAPEHAPTAARLLLDTWTHFPTLLAIRESLGPDHAPAGFRSVREWL</sequence>
<evidence type="ECO:0000313" key="2">
    <source>
        <dbReference type="Proteomes" id="UP000316714"/>
    </source>
</evidence>
<proteinExistence type="predicted"/>
<dbReference type="EMBL" id="SIHJ01000001">
    <property type="protein sequence ID" value="TWT35218.1"/>
    <property type="molecule type" value="Genomic_DNA"/>
</dbReference>
<dbReference type="Proteomes" id="UP000316714">
    <property type="component" value="Unassembled WGS sequence"/>
</dbReference>
<organism evidence="1 2">
    <name type="scientific">Posidoniimonas corsicana</name>
    <dbReference type="NCBI Taxonomy" id="1938618"/>
    <lineage>
        <taxon>Bacteria</taxon>
        <taxon>Pseudomonadati</taxon>
        <taxon>Planctomycetota</taxon>
        <taxon>Planctomycetia</taxon>
        <taxon>Pirellulales</taxon>
        <taxon>Lacipirellulaceae</taxon>
        <taxon>Posidoniimonas</taxon>
    </lineage>
</organism>
<keyword evidence="2" id="KW-1185">Reference proteome</keyword>
<reference evidence="1 2" key="1">
    <citation type="submission" date="2019-02" db="EMBL/GenBank/DDBJ databases">
        <title>Deep-cultivation of Planctomycetes and their phenomic and genomic characterization uncovers novel biology.</title>
        <authorList>
            <person name="Wiegand S."/>
            <person name="Jogler M."/>
            <person name="Boedeker C."/>
            <person name="Pinto D."/>
            <person name="Vollmers J."/>
            <person name="Rivas-Marin E."/>
            <person name="Kohn T."/>
            <person name="Peeters S.H."/>
            <person name="Heuer A."/>
            <person name="Rast P."/>
            <person name="Oberbeckmann S."/>
            <person name="Bunk B."/>
            <person name="Jeske O."/>
            <person name="Meyerdierks A."/>
            <person name="Storesund J.E."/>
            <person name="Kallscheuer N."/>
            <person name="Luecker S."/>
            <person name="Lage O.M."/>
            <person name="Pohl T."/>
            <person name="Merkel B.J."/>
            <person name="Hornburger P."/>
            <person name="Mueller R.-W."/>
            <person name="Bruemmer F."/>
            <person name="Labrenz M."/>
            <person name="Spormann A.M."/>
            <person name="Op Den Camp H."/>
            <person name="Overmann J."/>
            <person name="Amann R."/>
            <person name="Jetten M.S.M."/>
            <person name="Mascher T."/>
            <person name="Medema M.H."/>
            <person name="Devos D.P."/>
            <person name="Kaster A.-K."/>
            <person name="Ovreas L."/>
            <person name="Rohde M."/>
            <person name="Galperin M.Y."/>
            <person name="Jogler C."/>
        </authorList>
    </citation>
    <scope>NUCLEOTIDE SEQUENCE [LARGE SCALE GENOMIC DNA]</scope>
    <source>
        <strain evidence="1 2">KOR34</strain>
    </source>
</reference>
<protein>
    <submittedName>
        <fullName evidence="1">Uncharacterized protein</fullName>
    </submittedName>
</protein>
<comment type="caution">
    <text evidence="1">The sequence shown here is derived from an EMBL/GenBank/DDBJ whole genome shotgun (WGS) entry which is preliminary data.</text>
</comment>
<gene>
    <name evidence="1" type="ORF">KOR34_01060</name>
</gene>
<evidence type="ECO:0000313" key="1">
    <source>
        <dbReference type="EMBL" id="TWT35218.1"/>
    </source>
</evidence>
<dbReference type="RefSeq" id="WP_146561219.1">
    <property type="nucleotide sequence ID" value="NZ_SIHJ01000001.1"/>
</dbReference>
<dbReference type="AlphaFoldDB" id="A0A5C5V9H5"/>